<keyword evidence="2" id="KW-1185">Reference proteome</keyword>
<organism evidence="1 2">
    <name type="scientific">Anoxybacillus pushchinoensis</name>
    <dbReference type="NCBI Taxonomy" id="150248"/>
    <lineage>
        <taxon>Bacteria</taxon>
        <taxon>Bacillati</taxon>
        <taxon>Bacillota</taxon>
        <taxon>Bacilli</taxon>
        <taxon>Bacillales</taxon>
        <taxon>Anoxybacillaceae</taxon>
        <taxon>Anoxybacillus</taxon>
    </lineage>
</organism>
<dbReference type="RefSeq" id="WP_091704881.1">
    <property type="nucleotide sequence ID" value="NZ_FOJQ01000071.1"/>
</dbReference>
<dbReference type="Proteomes" id="UP000198979">
    <property type="component" value="Unassembled WGS sequence"/>
</dbReference>
<sequence length="595" mass="70043">MKVELRMGEWMVNMGLVGLYRVFEYGQKNGIISDEYKDSVTVKPWGIELDTDVLPQLPRAYFLYLLEEYSVAKRECDKLDAYVEQVTNEKQFKSNINDLKKSISDTGTKILKYFTHETLENTLKQIREIKKYEQVHQLEEHIRTLKQVYSETKINEKLTLNYFKHAILKPLFFGQVSFLNVSKNDLDFEGHVKEFYNSYVFPVMNDLHLESVLNDSHSIEEISSLLEKKGEYQPFKQLKREWKKKTLEEIQEYINTKINKCLLFNEHLAFYNFEEMVFSPIGVAKDKAFNFSWHFDSQQPKPLSSLAKLVLLFAPIGVAIYLKNDGIGDQKERRPYAGFVQTDGNFAEILQKNNHFKQLKKKREPFNKIVSQLVQSVRRESEYAVDHLFFLEFFSDYESKKTHLHYYHLPIYLANYFKQYADRLDHIKSYDYREQFVQYVLRGADPVYVIYNYLRDCIKNERSSIGPYIAVRERNRILQFKKGVRDMAMTDKTDKRVSALFMQGREIRDAIMRSSGSEKKVTSIAYRLLNAAKAGNRKNFMDTLLRIYMSADRPISPIFLNALHERDLDFATVANAFIAGLLANQYKEEQEEVQA</sequence>
<evidence type="ECO:0000313" key="1">
    <source>
        <dbReference type="EMBL" id="SFA58177.1"/>
    </source>
</evidence>
<proteinExistence type="predicted"/>
<dbReference type="InterPro" id="IPR010180">
    <property type="entry name" value="CRISPR-assoc_prot_CXXC-CXXC"/>
</dbReference>
<protein>
    <submittedName>
        <fullName evidence="1">CRISPR-associated protein Cst1</fullName>
    </submittedName>
</protein>
<dbReference type="EMBL" id="FOJQ01000071">
    <property type="protein sequence ID" value="SFA58177.1"/>
    <property type="molecule type" value="Genomic_DNA"/>
</dbReference>
<evidence type="ECO:0000313" key="2">
    <source>
        <dbReference type="Proteomes" id="UP000198979"/>
    </source>
</evidence>
<accession>A0A1I0U2W6</accession>
<dbReference type="AlphaFoldDB" id="A0A1I0U2W6"/>
<dbReference type="STRING" id="150248.SAMN05216169_10713"/>
<name>A0A1I0U2W6_9BACL</name>
<gene>
    <name evidence="1" type="ORF">SAMN05216169_10713</name>
</gene>
<reference evidence="2" key="1">
    <citation type="submission" date="2016-10" db="EMBL/GenBank/DDBJ databases">
        <authorList>
            <person name="Varghese N."/>
            <person name="Submissions S."/>
        </authorList>
    </citation>
    <scope>NUCLEOTIDE SEQUENCE [LARGE SCALE GENOMIC DNA]</scope>
    <source>
        <strain evidence="2">K1</strain>
    </source>
</reference>
<dbReference type="OrthoDB" id="5540852at2"/>
<dbReference type="NCBIfam" id="TIGR01908">
    <property type="entry name" value="cas_CXXC_CXXC"/>
    <property type="match status" value="1"/>
</dbReference>